<evidence type="ECO:0000256" key="3">
    <source>
        <dbReference type="ARBA" id="ARBA00008480"/>
    </source>
</evidence>
<reference evidence="12 13" key="1">
    <citation type="submission" date="2017-08" db="EMBL/GenBank/DDBJ databases">
        <title>Halovibrio sewagensis sp. nov., isolated from wastewater of high salinity.</title>
        <authorList>
            <person name="Dong X."/>
            <person name="Zhang G."/>
        </authorList>
    </citation>
    <scope>NUCLEOTIDE SEQUENCE [LARGE SCALE GENOMIC DNA]</scope>
    <source>
        <strain evidence="12 13">YL5-2</strain>
    </source>
</reference>
<dbReference type="HAMAP" id="MF_00107">
    <property type="entry name" value="IspF"/>
    <property type="match status" value="1"/>
</dbReference>
<feature type="binding site" evidence="9">
    <location>
        <position position="42"/>
    </location>
    <ligand>
        <name>a divalent metal cation</name>
        <dbReference type="ChEBI" id="CHEBI:60240"/>
    </ligand>
</feature>
<dbReference type="PANTHER" id="PTHR43181:SF1">
    <property type="entry name" value="2-C-METHYL-D-ERYTHRITOL 2,4-CYCLODIPHOSPHATE SYNTHASE, CHLOROPLASTIC"/>
    <property type="match status" value="1"/>
</dbReference>
<dbReference type="GO" id="GO:0008685">
    <property type="term" value="F:2-C-methyl-D-erythritol 2,4-cyclodiphosphate synthase activity"/>
    <property type="evidence" value="ECO:0007669"/>
    <property type="project" value="UniProtKB-UniRule"/>
</dbReference>
<feature type="site" description="Transition state stabilizer" evidence="9">
    <location>
        <position position="133"/>
    </location>
</feature>
<proteinExistence type="inferred from homology"/>
<dbReference type="PANTHER" id="PTHR43181">
    <property type="entry name" value="2-C-METHYL-D-ERYTHRITOL 2,4-CYCLODIPHOSPHATE SYNTHASE, CHLOROPLASTIC"/>
    <property type="match status" value="1"/>
</dbReference>
<comment type="function">
    <text evidence="9">Involved in the biosynthesis of isopentenyl diphosphate (IPP) and dimethylallyl diphosphate (DMAPP), two major building blocks of isoprenoid compounds. Catalyzes the conversion of 4-diphosphocytidyl-2-C-methyl-D-erythritol 2-phosphate (CDP-ME2P) to 2-C-methyl-D-erythritol 2,4-cyclodiphosphate (ME-CPP) with a corresponding release of cytidine 5-monophosphate (CMP).</text>
</comment>
<dbReference type="Gene3D" id="3.30.1330.50">
    <property type="entry name" value="2-C-methyl-D-erythritol 2,4-cyclodiphosphate synthase"/>
    <property type="match status" value="1"/>
</dbReference>
<comment type="similarity">
    <text evidence="3 9 10">Belongs to the IspF family.</text>
</comment>
<evidence type="ECO:0000256" key="1">
    <source>
        <dbReference type="ARBA" id="ARBA00000200"/>
    </source>
</evidence>
<dbReference type="NCBIfam" id="TIGR00151">
    <property type="entry name" value="ispF"/>
    <property type="match status" value="1"/>
</dbReference>
<organism evidence="12 13">
    <name type="scientific">Halovibrio salipaludis</name>
    <dbReference type="NCBI Taxonomy" id="2032626"/>
    <lineage>
        <taxon>Bacteria</taxon>
        <taxon>Pseudomonadati</taxon>
        <taxon>Pseudomonadota</taxon>
        <taxon>Gammaproteobacteria</taxon>
        <taxon>Oceanospirillales</taxon>
        <taxon>Halomonadaceae</taxon>
        <taxon>Halovibrio</taxon>
    </lineage>
</organism>
<dbReference type="InterPro" id="IPR036571">
    <property type="entry name" value="MECDP_synthase_sf"/>
</dbReference>
<evidence type="ECO:0000313" key="13">
    <source>
        <dbReference type="Proteomes" id="UP000218896"/>
    </source>
</evidence>
<feature type="binding site" evidence="9">
    <location>
        <position position="139"/>
    </location>
    <ligand>
        <name>4-CDP-2-C-methyl-D-erythritol 2-phosphate</name>
        <dbReference type="ChEBI" id="CHEBI:57919"/>
    </ligand>
</feature>
<accession>A0A2A2F5S4</accession>
<comment type="caution">
    <text evidence="12">The sequence shown here is derived from an EMBL/GenBank/DDBJ whole genome shotgun (WGS) entry which is preliminary data.</text>
</comment>
<evidence type="ECO:0000256" key="6">
    <source>
        <dbReference type="ARBA" id="ARBA00022723"/>
    </source>
</evidence>
<dbReference type="InterPro" id="IPR003526">
    <property type="entry name" value="MECDP_synthase"/>
</dbReference>
<feature type="binding site" evidence="9">
    <location>
        <begin position="34"/>
        <end position="35"/>
    </location>
    <ligand>
        <name>4-CDP-2-C-methyl-D-erythritol 2-phosphate</name>
        <dbReference type="ChEBI" id="CHEBI:57919"/>
    </ligand>
</feature>
<feature type="binding site" evidence="9">
    <location>
        <begin position="61"/>
        <end position="65"/>
    </location>
    <ligand>
        <name>4-CDP-2-C-methyl-D-erythritol 2-phosphate</name>
        <dbReference type="ChEBI" id="CHEBI:57919"/>
    </ligand>
</feature>
<evidence type="ECO:0000256" key="10">
    <source>
        <dbReference type="RuleBase" id="RU004395"/>
    </source>
</evidence>
<protein>
    <recommendedName>
        <fullName evidence="5 9">2-C-methyl-D-erythritol 2,4-cyclodiphosphate synthase</fullName>
        <shortName evidence="9">MECDP-synthase</shortName>
        <shortName evidence="9">MECPP-synthase</shortName>
        <shortName evidence="9">MECPS</shortName>
        <ecNumber evidence="5 9">4.6.1.12</ecNumber>
    </recommendedName>
</protein>
<comment type="cofactor">
    <cofactor evidence="9">
        <name>a divalent metal cation</name>
        <dbReference type="ChEBI" id="CHEBI:60240"/>
    </cofactor>
    <text evidence="9">Binds 1 divalent metal cation per subunit.</text>
</comment>
<keyword evidence="6 9" id="KW-0479">Metal-binding</keyword>
<dbReference type="GO" id="GO:0046872">
    <property type="term" value="F:metal ion binding"/>
    <property type="evidence" value="ECO:0007669"/>
    <property type="project" value="UniProtKB-KW"/>
</dbReference>
<keyword evidence="8 9" id="KW-0456">Lyase</keyword>
<feature type="binding site" evidence="9">
    <location>
        <position position="8"/>
    </location>
    <ligand>
        <name>a divalent metal cation</name>
        <dbReference type="ChEBI" id="CHEBI:60240"/>
    </ligand>
</feature>
<dbReference type="FunFam" id="3.30.1330.50:FF:000001">
    <property type="entry name" value="2-C-methyl-D-erythritol 2,4-cyclodiphosphate synthase"/>
    <property type="match status" value="1"/>
</dbReference>
<feature type="site" description="Transition state stabilizer" evidence="9">
    <location>
        <position position="34"/>
    </location>
</feature>
<feature type="domain" description="2-C-methyl-D-erythritol 2,4-cyclodiphosphate synthase" evidence="11">
    <location>
        <begin position="1"/>
        <end position="154"/>
    </location>
</feature>
<comment type="subunit">
    <text evidence="4 9">Homotrimer.</text>
</comment>
<keyword evidence="13" id="KW-1185">Reference proteome</keyword>
<feature type="binding site" evidence="9">
    <location>
        <position position="142"/>
    </location>
    <ligand>
        <name>4-CDP-2-C-methyl-D-erythritol 2-phosphate</name>
        <dbReference type="ChEBI" id="CHEBI:57919"/>
    </ligand>
</feature>
<dbReference type="Pfam" id="PF02542">
    <property type="entry name" value="YgbB"/>
    <property type="match status" value="1"/>
</dbReference>
<dbReference type="EMBL" id="NSKD01000003">
    <property type="protein sequence ID" value="PAU80796.1"/>
    <property type="molecule type" value="Genomic_DNA"/>
</dbReference>
<dbReference type="InterPro" id="IPR020555">
    <property type="entry name" value="MECDP_synthase_CS"/>
</dbReference>
<feature type="binding site" evidence="9">
    <location>
        <begin position="56"/>
        <end position="58"/>
    </location>
    <ligand>
        <name>4-CDP-2-C-methyl-D-erythritol 2-phosphate</name>
        <dbReference type="ChEBI" id="CHEBI:57919"/>
    </ligand>
</feature>
<comment type="catalytic activity">
    <reaction evidence="1 9 10">
        <text>4-CDP-2-C-methyl-D-erythritol 2-phosphate = 2-C-methyl-D-erythritol 2,4-cyclic diphosphate + CMP</text>
        <dbReference type="Rhea" id="RHEA:23864"/>
        <dbReference type="ChEBI" id="CHEBI:57919"/>
        <dbReference type="ChEBI" id="CHEBI:58483"/>
        <dbReference type="ChEBI" id="CHEBI:60377"/>
        <dbReference type="EC" id="4.6.1.12"/>
    </reaction>
</comment>
<sequence>MRVGQGFDVHAFEEGDHIRIGGVVIPHDQGLRAHSDGDVLLHTVSDALLGAIALGDIGHWFPDTEQRWRDADSRALLREVYRQVRMQGYQLVNIDATVMAQAPKMGPHVDAMRHNIAEDLAVNPERISVKATTTERLGFVGRAEGIAAQAVCLVESRRSGGGS</sequence>
<keyword evidence="7 9" id="KW-0414">Isoprene biosynthesis</keyword>
<dbReference type="CDD" id="cd00554">
    <property type="entry name" value="MECDP_synthase"/>
    <property type="match status" value="1"/>
</dbReference>
<evidence type="ECO:0000256" key="5">
    <source>
        <dbReference type="ARBA" id="ARBA00012579"/>
    </source>
</evidence>
<dbReference type="AlphaFoldDB" id="A0A2A2F5S4"/>
<evidence type="ECO:0000313" key="12">
    <source>
        <dbReference type="EMBL" id="PAU80796.1"/>
    </source>
</evidence>
<name>A0A2A2F5S4_9GAMM</name>
<feature type="binding site" evidence="9">
    <location>
        <begin position="132"/>
        <end position="135"/>
    </location>
    <ligand>
        <name>4-CDP-2-C-methyl-D-erythritol 2-phosphate</name>
        <dbReference type="ChEBI" id="CHEBI:57919"/>
    </ligand>
</feature>
<evidence type="ECO:0000256" key="4">
    <source>
        <dbReference type="ARBA" id="ARBA00011233"/>
    </source>
</evidence>
<dbReference type="UniPathway" id="UPA00056">
    <property type="reaction ID" value="UER00095"/>
</dbReference>
<feature type="binding site" evidence="9">
    <location>
        <begin position="100"/>
        <end position="106"/>
    </location>
    <ligand>
        <name>4-CDP-2-C-methyl-D-erythritol 2-phosphate</name>
        <dbReference type="ChEBI" id="CHEBI:57919"/>
    </ligand>
</feature>
<feature type="binding site" evidence="9">
    <location>
        <begin position="8"/>
        <end position="10"/>
    </location>
    <ligand>
        <name>4-CDP-2-C-methyl-D-erythritol 2-phosphate</name>
        <dbReference type="ChEBI" id="CHEBI:57919"/>
    </ligand>
</feature>
<dbReference type="PROSITE" id="PS01350">
    <property type="entry name" value="ISPF"/>
    <property type="match status" value="1"/>
</dbReference>
<dbReference type="EC" id="4.6.1.12" evidence="5 9"/>
<dbReference type="SUPFAM" id="SSF69765">
    <property type="entry name" value="IpsF-like"/>
    <property type="match status" value="1"/>
</dbReference>
<dbReference type="GO" id="GO:0019288">
    <property type="term" value="P:isopentenyl diphosphate biosynthetic process, methylerythritol 4-phosphate pathway"/>
    <property type="evidence" value="ECO:0007669"/>
    <property type="project" value="UniProtKB-UniRule"/>
</dbReference>
<evidence type="ECO:0000259" key="11">
    <source>
        <dbReference type="Pfam" id="PF02542"/>
    </source>
</evidence>
<evidence type="ECO:0000256" key="9">
    <source>
        <dbReference type="HAMAP-Rule" id="MF_00107"/>
    </source>
</evidence>
<feature type="binding site" evidence="9">
    <location>
        <position position="10"/>
    </location>
    <ligand>
        <name>a divalent metal cation</name>
        <dbReference type="ChEBI" id="CHEBI:60240"/>
    </ligand>
</feature>
<evidence type="ECO:0000256" key="8">
    <source>
        <dbReference type="ARBA" id="ARBA00023239"/>
    </source>
</evidence>
<evidence type="ECO:0000256" key="7">
    <source>
        <dbReference type="ARBA" id="ARBA00023229"/>
    </source>
</evidence>
<evidence type="ECO:0000256" key="2">
    <source>
        <dbReference type="ARBA" id="ARBA00004709"/>
    </source>
</evidence>
<gene>
    <name evidence="9" type="primary">ispF</name>
    <name evidence="12" type="ORF">CK501_09845</name>
</gene>
<dbReference type="OrthoDB" id="9804336at2"/>
<dbReference type="Proteomes" id="UP000218896">
    <property type="component" value="Unassembled WGS sequence"/>
</dbReference>
<dbReference type="GO" id="GO:0016114">
    <property type="term" value="P:terpenoid biosynthetic process"/>
    <property type="evidence" value="ECO:0007669"/>
    <property type="project" value="InterPro"/>
</dbReference>
<comment type="pathway">
    <text evidence="2 9">Isoprenoid biosynthesis; isopentenyl diphosphate biosynthesis via DXP pathway; isopentenyl diphosphate from 1-deoxy-D-xylulose 5-phosphate: step 4/6.</text>
</comment>